<name>A0A8J4EEF1_9ACTN</name>
<dbReference type="EMBL" id="BOPH01000088">
    <property type="protein sequence ID" value="GIJ71694.1"/>
    <property type="molecule type" value="Genomic_DNA"/>
</dbReference>
<gene>
    <name evidence="4" type="primary">lpqC_3</name>
    <name evidence="4" type="ORF">Voc01_066110</name>
</gene>
<reference evidence="4" key="1">
    <citation type="submission" date="2021-01" db="EMBL/GenBank/DDBJ databases">
        <title>Whole genome shotgun sequence of Virgisporangium ochraceum NBRC 16418.</title>
        <authorList>
            <person name="Komaki H."/>
            <person name="Tamura T."/>
        </authorList>
    </citation>
    <scope>NUCLEOTIDE SEQUENCE</scope>
    <source>
        <strain evidence="4">NBRC 16418</strain>
    </source>
</reference>
<feature type="signal peptide" evidence="3">
    <location>
        <begin position="1"/>
        <end position="27"/>
    </location>
</feature>
<dbReference type="Pfam" id="PF10503">
    <property type="entry name" value="Esterase_PHB"/>
    <property type="match status" value="1"/>
</dbReference>
<keyword evidence="2" id="KW-0378">Hydrolase</keyword>
<comment type="caution">
    <text evidence="4">The sequence shown here is derived from an EMBL/GenBank/DDBJ whole genome shotgun (WGS) entry which is preliminary data.</text>
</comment>
<dbReference type="GO" id="GO:0016787">
    <property type="term" value="F:hydrolase activity"/>
    <property type="evidence" value="ECO:0007669"/>
    <property type="project" value="UniProtKB-KW"/>
</dbReference>
<feature type="chain" id="PRO_5035267036" evidence="3">
    <location>
        <begin position="28"/>
        <end position="300"/>
    </location>
</feature>
<dbReference type="PANTHER" id="PTHR43037:SF5">
    <property type="entry name" value="FERULOYL ESTERASE"/>
    <property type="match status" value="1"/>
</dbReference>
<accession>A0A8J4EEF1</accession>
<protein>
    <submittedName>
        <fullName evidence="4">Esterase</fullName>
    </submittedName>
</protein>
<dbReference type="Gene3D" id="3.40.50.1820">
    <property type="entry name" value="alpha/beta hydrolase"/>
    <property type="match status" value="1"/>
</dbReference>
<evidence type="ECO:0000313" key="4">
    <source>
        <dbReference type="EMBL" id="GIJ71694.1"/>
    </source>
</evidence>
<sequence length="300" mass="31336">MARWVTAIATGILLLAACGTAPGGGDAADTSAPPTATTTLRVGDRSVAIHVPDTSTGASALPLVIALHGYTASGAEMESYMNIAAEADRRGFLYAYPDGSRDVRGDRFWNATDACCDLYGSGVDDSRYLSDVIDALRGAYPVDPRRVYLVGHSNGAFMAFRMACDHADRVTAVAAFNGAMWQDTARCRPSAPVSVLAIHSTHDESIAFGGGSLSRAYPSADRTAADWVTLNRCTGSGTDTAALDVVADLPGAETAVREFADCAGGSTVRTWTIDGGAHVPRLAPAFTPAMLDFLLARARP</sequence>
<dbReference type="PROSITE" id="PS51257">
    <property type="entry name" value="PROKAR_LIPOPROTEIN"/>
    <property type="match status" value="1"/>
</dbReference>
<dbReference type="InterPro" id="IPR010126">
    <property type="entry name" value="Esterase_phb"/>
</dbReference>
<organism evidence="4 5">
    <name type="scientific">Virgisporangium ochraceum</name>
    <dbReference type="NCBI Taxonomy" id="65505"/>
    <lineage>
        <taxon>Bacteria</taxon>
        <taxon>Bacillati</taxon>
        <taxon>Actinomycetota</taxon>
        <taxon>Actinomycetes</taxon>
        <taxon>Micromonosporales</taxon>
        <taxon>Micromonosporaceae</taxon>
        <taxon>Virgisporangium</taxon>
    </lineage>
</organism>
<evidence type="ECO:0000256" key="2">
    <source>
        <dbReference type="ARBA" id="ARBA00022801"/>
    </source>
</evidence>
<evidence type="ECO:0000256" key="1">
    <source>
        <dbReference type="ARBA" id="ARBA00022729"/>
    </source>
</evidence>
<dbReference type="AlphaFoldDB" id="A0A8J4EEF1"/>
<evidence type="ECO:0000256" key="3">
    <source>
        <dbReference type="SAM" id="SignalP"/>
    </source>
</evidence>
<proteinExistence type="predicted"/>
<dbReference type="InterPro" id="IPR050955">
    <property type="entry name" value="Plant_Biomass_Hydrol_Est"/>
</dbReference>
<dbReference type="GO" id="GO:0005576">
    <property type="term" value="C:extracellular region"/>
    <property type="evidence" value="ECO:0007669"/>
    <property type="project" value="InterPro"/>
</dbReference>
<keyword evidence="5" id="KW-1185">Reference proteome</keyword>
<keyword evidence="1 3" id="KW-0732">Signal</keyword>
<dbReference type="Proteomes" id="UP000635606">
    <property type="component" value="Unassembled WGS sequence"/>
</dbReference>
<evidence type="ECO:0000313" key="5">
    <source>
        <dbReference type="Proteomes" id="UP000635606"/>
    </source>
</evidence>
<dbReference type="SUPFAM" id="SSF53474">
    <property type="entry name" value="alpha/beta-Hydrolases"/>
    <property type="match status" value="1"/>
</dbReference>
<dbReference type="PANTHER" id="PTHR43037">
    <property type="entry name" value="UNNAMED PRODUCT-RELATED"/>
    <property type="match status" value="1"/>
</dbReference>
<dbReference type="InterPro" id="IPR029058">
    <property type="entry name" value="AB_hydrolase_fold"/>
</dbReference>